<gene>
    <name evidence="1" type="ORF">VSR83_09855</name>
</gene>
<evidence type="ECO:0000313" key="2">
    <source>
        <dbReference type="Proteomes" id="UP001392318"/>
    </source>
</evidence>
<sequence>MTHQRDILIVEDDPSMCELISMSLRDGGYRVRACTIQTARSLEGVKVDAVVVAINSPKATRGNTIKKLRELFPSSAFVATSGYFPASIQASGGLAAELGVERTLPKPFRVDQLLEIVRDLTKGM</sequence>
<dbReference type="EMBL" id="JAYMRU010000005">
    <property type="protein sequence ID" value="MEM5400387.1"/>
    <property type="molecule type" value="Genomic_DNA"/>
</dbReference>
<reference evidence="1" key="1">
    <citation type="submission" date="2024-01" db="EMBL/GenBank/DDBJ databases">
        <title>The diversity of rhizobia nodulating Mimosa spp. in eleven states of Brazil covering several biomes is determined by host plant, location, and edaphic factors.</title>
        <authorList>
            <person name="Rouws L."/>
            <person name="Barauna A."/>
            <person name="Beukes C."/>
            <person name="De Faria S.M."/>
            <person name="Gross E."/>
            <person name="Dos Reis Junior F.B."/>
            <person name="Simon M."/>
            <person name="Maluk M."/>
            <person name="Odee D.W."/>
            <person name="Kenicer G."/>
            <person name="Young J.P.W."/>
            <person name="Reis V.M."/>
            <person name="Zilli J."/>
            <person name="James E.K."/>
        </authorList>
    </citation>
    <scope>NUCLEOTIDE SEQUENCE</scope>
    <source>
        <strain evidence="1">JPY452</strain>
    </source>
</reference>
<proteinExistence type="predicted"/>
<evidence type="ECO:0000313" key="1">
    <source>
        <dbReference type="EMBL" id="MEM5400387.1"/>
    </source>
</evidence>
<comment type="caution">
    <text evidence="1">The sequence shown here is derived from an EMBL/GenBank/DDBJ whole genome shotgun (WGS) entry which is preliminary data.</text>
</comment>
<accession>A0ACC6RFQ6</accession>
<dbReference type="Proteomes" id="UP001392318">
    <property type="component" value="Unassembled WGS sequence"/>
</dbReference>
<organism evidence="1 2">
    <name type="scientific">Paraburkholderia unamae</name>
    <dbReference type="NCBI Taxonomy" id="219649"/>
    <lineage>
        <taxon>Bacteria</taxon>
        <taxon>Pseudomonadati</taxon>
        <taxon>Pseudomonadota</taxon>
        <taxon>Betaproteobacteria</taxon>
        <taxon>Burkholderiales</taxon>
        <taxon>Burkholderiaceae</taxon>
        <taxon>Paraburkholderia</taxon>
    </lineage>
</organism>
<name>A0ACC6RFQ6_9BURK</name>
<protein>
    <submittedName>
        <fullName evidence="1">Response regulator</fullName>
    </submittedName>
</protein>
<keyword evidence="2" id="KW-1185">Reference proteome</keyword>